<reference evidence="3" key="1">
    <citation type="journal article" date="2019" name="Int. J. Syst. Evol. Microbiol.">
        <title>The Global Catalogue of Microorganisms (GCM) 10K type strain sequencing project: providing services to taxonomists for standard genome sequencing and annotation.</title>
        <authorList>
            <consortium name="The Broad Institute Genomics Platform"/>
            <consortium name="The Broad Institute Genome Sequencing Center for Infectious Disease"/>
            <person name="Wu L."/>
            <person name="Ma J."/>
        </authorList>
    </citation>
    <scope>NUCLEOTIDE SEQUENCE [LARGE SCALE GENOMIC DNA]</scope>
    <source>
        <strain evidence="3">JCM 9650</strain>
    </source>
</reference>
<keyword evidence="1" id="KW-0472">Membrane</keyword>
<organism evidence="2 3">
    <name type="scientific">Streptomyces erythrogriseus</name>
    <dbReference type="NCBI Taxonomy" id="284027"/>
    <lineage>
        <taxon>Bacteria</taxon>
        <taxon>Bacillati</taxon>
        <taxon>Actinomycetota</taxon>
        <taxon>Actinomycetes</taxon>
        <taxon>Kitasatosporales</taxon>
        <taxon>Streptomycetaceae</taxon>
        <taxon>Streptomyces</taxon>
        <taxon>Streptomyces griseoincarnatus group</taxon>
    </lineage>
</organism>
<dbReference type="Proteomes" id="UP001501423">
    <property type="component" value="Unassembled WGS sequence"/>
</dbReference>
<comment type="caution">
    <text evidence="2">The sequence shown here is derived from an EMBL/GenBank/DDBJ whole genome shotgun (WGS) entry which is preliminary data.</text>
</comment>
<evidence type="ECO:0000313" key="3">
    <source>
        <dbReference type="Proteomes" id="UP001501423"/>
    </source>
</evidence>
<accession>A0ABP6JKU7</accession>
<gene>
    <name evidence="2" type="ORF">GCM10010478_38040</name>
</gene>
<feature type="transmembrane region" description="Helical" evidence="1">
    <location>
        <begin position="32"/>
        <end position="58"/>
    </location>
</feature>
<keyword evidence="1" id="KW-1133">Transmembrane helix</keyword>
<sequence length="102" mass="11015">MNGWTQGPIRRQGDWMYTEVGWAMSDKWMRGVLRCAIGVMGVAAMLMLCGSLAGTAYADETTSGSKNGPRVGLVNADLGQIDDPAEDVLEHVLLLSDGQVWN</sequence>
<name>A0ABP6JKU7_9ACTN</name>
<proteinExistence type="predicted"/>
<keyword evidence="1" id="KW-0812">Transmembrane</keyword>
<evidence type="ECO:0000256" key="1">
    <source>
        <dbReference type="SAM" id="Phobius"/>
    </source>
</evidence>
<dbReference type="EMBL" id="BAAAVA010000045">
    <property type="protein sequence ID" value="GAA2933324.1"/>
    <property type="molecule type" value="Genomic_DNA"/>
</dbReference>
<evidence type="ECO:0000313" key="2">
    <source>
        <dbReference type="EMBL" id="GAA2933324.1"/>
    </source>
</evidence>
<keyword evidence="3" id="KW-1185">Reference proteome</keyword>
<protein>
    <submittedName>
        <fullName evidence="2">Uncharacterized protein</fullName>
    </submittedName>
</protein>